<dbReference type="AlphaFoldDB" id="A0A6J7LAC1"/>
<dbReference type="Pfam" id="PF00425">
    <property type="entry name" value="Chorismate_bind"/>
    <property type="match status" value="1"/>
</dbReference>
<dbReference type="SUPFAM" id="SSF56322">
    <property type="entry name" value="ADC synthase"/>
    <property type="match status" value="1"/>
</dbReference>
<dbReference type="PRINTS" id="PR00095">
    <property type="entry name" value="ANTSNTHASEI"/>
</dbReference>
<sequence length="428" mass="46924">MTSPTNDPVSFFRDVAAAHRRCFWLDGGGAREWSGRRSIIGWLEDDDVSLSWSAARREVREHAAGTSTVVGDDVFAVLEERIRAGEQWFGYLGYAARTDLPSAPDPLLPDAVWMRPRAVRVFEHGVMQESPLERGLPRGPAVATPHPRQTSPNPGAEGVPEAYAEAFATVQEHLRAGNSYEVNLTHRLTRHADLDPLTAYLRLRELNPAPYSGFLQHDVDGARGWLLSSSPERYALITPDRHLETKPIKGTTPRGATPEEDEAHRARLAEDHKTRAENLMIVDLLRNDLSLVCEVGSVEVPALMQVESYESVHQLVSTVRGRLRDDVTTIGALRALFPAGSMTGAPKLRTMQVIEEVEATPRGVYAGAFGWISGDGPADLGVVIRSLVTDGSGTWSLGTGGGITVRSDVAGEWAEAQWKAERLLRVFD</sequence>
<accession>A0A6J7LAC1</accession>
<evidence type="ECO:0000256" key="1">
    <source>
        <dbReference type="SAM" id="MobiDB-lite"/>
    </source>
</evidence>
<dbReference type="GO" id="GO:0008153">
    <property type="term" value="P:4-aminobenzoate biosynthetic process"/>
    <property type="evidence" value="ECO:0007669"/>
    <property type="project" value="TreeGrafter"/>
</dbReference>
<dbReference type="PANTHER" id="PTHR11236">
    <property type="entry name" value="AMINOBENZOATE/ANTHRANILATE SYNTHASE"/>
    <property type="match status" value="1"/>
</dbReference>
<dbReference type="InterPro" id="IPR019999">
    <property type="entry name" value="Anth_synth_I-like"/>
</dbReference>
<feature type="domain" description="Chorismate-utilising enzyme C-terminal" evidence="2">
    <location>
        <begin position="161"/>
        <end position="419"/>
    </location>
</feature>
<evidence type="ECO:0000313" key="3">
    <source>
        <dbReference type="EMBL" id="CAB4963902.1"/>
    </source>
</evidence>
<feature type="region of interest" description="Disordered" evidence="1">
    <location>
        <begin position="130"/>
        <end position="157"/>
    </location>
</feature>
<name>A0A6J7LAC1_9ZZZZ</name>
<protein>
    <submittedName>
        <fullName evidence="3">Unannotated protein</fullName>
    </submittedName>
</protein>
<dbReference type="InterPro" id="IPR015890">
    <property type="entry name" value="Chorismate_C"/>
</dbReference>
<dbReference type="GO" id="GO:0046820">
    <property type="term" value="F:4-amino-4-deoxychorismate synthase activity"/>
    <property type="evidence" value="ECO:0007669"/>
    <property type="project" value="TreeGrafter"/>
</dbReference>
<dbReference type="GO" id="GO:0005737">
    <property type="term" value="C:cytoplasm"/>
    <property type="evidence" value="ECO:0007669"/>
    <property type="project" value="TreeGrafter"/>
</dbReference>
<dbReference type="PANTHER" id="PTHR11236:SF18">
    <property type="entry name" value="AMINODEOXYCHORISMATE SYNTHASE"/>
    <property type="match status" value="1"/>
</dbReference>
<proteinExistence type="predicted"/>
<evidence type="ECO:0000259" key="2">
    <source>
        <dbReference type="Pfam" id="PF00425"/>
    </source>
</evidence>
<dbReference type="GO" id="GO:0000162">
    <property type="term" value="P:L-tryptophan biosynthetic process"/>
    <property type="evidence" value="ECO:0007669"/>
    <property type="project" value="TreeGrafter"/>
</dbReference>
<gene>
    <name evidence="3" type="ORF">UFOPK3662_03489</name>
</gene>
<reference evidence="3" key="1">
    <citation type="submission" date="2020-05" db="EMBL/GenBank/DDBJ databases">
        <authorList>
            <person name="Chiriac C."/>
            <person name="Salcher M."/>
            <person name="Ghai R."/>
            <person name="Kavagutti S V."/>
        </authorList>
    </citation>
    <scope>NUCLEOTIDE SEQUENCE</scope>
</reference>
<dbReference type="InterPro" id="IPR005801">
    <property type="entry name" value="ADC_synthase"/>
</dbReference>
<dbReference type="EMBL" id="CAFBMW010000044">
    <property type="protein sequence ID" value="CAB4963902.1"/>
    <property type="molecule type" value="Genomic_DNA"/>
</dbReference>
<organism evidence="3">
    <name type="scientific">freshwater metagenome</name>
    <dbReference type="NCBI Taxonomy" id="449393"/>
    <lineage>
        <taxon>unclassified sequences</taxon>
        <taxon>metagenomes</taxon>
        <taxon>ecological metagenomes</taxon>
    </lineage>
</organism>
<dbReference type="Gene3D" id="3.60.120.10">
    <property type="entry name" value="Anthranilate synthase"/>
    <property type="match status" value="1"/>
</dbReference>